<evidence type="ECO:0000313" key="2">
    <source>
        <dbReference type="EMBL" id="MBA4543914.1"/>
    </source>
</evidence>
<dbReference type="PROSITE" id="PS51257">
    <property type="entry name" value="PROKAR_LIPOPROTEIN"/>
    <property type="match status" value="1"/>
</dbReference>
<feature type="chain" id="PRO_5031096790" evidence="1">
    <location>
        <begin position="25"/>
        <end position="187"/>
    </location>
</feature>
<gene>
    <name evidence="2" type="ORF">H1164_13560</name>
</gene>
<protein>
    <submittedName>
        <fullName evidence="2">YhcN/YlaJ family sporulation lipoprotein</fullName>
    </submittedName>
</protein>
<organism evidence="2 3">
    <name type="scientific">Thermoactinomyces daqus</name>
    <dbReference type="NCBI Taxonomy" id="1329516"/>
    <lineage>
        <taxon>Bacteria</taxon>
        <taxon>Bacillati</taxon>
        <taxon>Bacillota</taxon>
        <taxon>Bacilli</taxon>
        <taxon>Bacillales</taxon>
        <taxon>Thermoactinomycetaceae</taxon>
        <taxon>Thermoactinomyces</taxon>
    </lineage>
</organism>
<keyword evidence="1" id="KW-0732">Signal</keyword>
<proteinExistence type="predicted"/>
<accession>A0A7W2AJL8</accession>
<dbReference type="Proteomes" id="UP000530514">
    <property type="component" value="Unassembled WGS sequence"/>
</dbReference>
<dbReference type="GO" id="GO:0030435">
    <property type="term" value="P:sporulation resulting in formation of a cellular spore"/>
    <property type="evidence" value="ECO:0007669"/>
    <property type="project" value="InterPro"/>
</dbReference>
<comment type="caution">
    <text evidence="2">The sequence shown here is derived from an EMBL/GenBank/DDBJ whole genome shotgun (WGS) entry which is preliminary data.</text>
</comment>
<evidence type="ECO:0000256" key="1">
    <source>
        <dbReference type="SAM" id="SignalP"/>
    </source>
</evidence>
<reference evidence="2 3" key="1">
    <citation type="submission" date="2020-07" db="EMBL/GenBank/DDBJ databases">
        <authorList>
            <person name="Feng H."/>
        </authorList>
    </citation>
    <scope>NUCLEOTIDE SEQUENCE [LARGE SCALE GENOMIC DNA]</scope>
    <source>
        <strain evidence="3">s-11</strain>
    </source>
</reference>
<dbReference type="AlphaFoldDB" id="A0A7W2AJL8"/>
<dbReference type="EMBL" id="JACEIP010000024">
    <property type="protein sequence ID" value="MBA4543914.1"/>
    <property type="molecule type" value="Genomic_DNA"/>
</dbReference>
<keyword evidence="2" id="KW-0449">Lipoprotein</keyword>
<evidence type="ECO:0000313" key="3">
    <source>
        <dbReference type="Proteomes" id="UP000530514"/>
    </source>
</evidence>
<feature type="signal peptide" evidence="1">
    <location>
        <begin position="1"/>
        <end position="24"/>
    </location>
</feature>
<keyword evidence="3" id="KW-1185">Reference proteome</keyword>
<sequence>MLTRRLFISGLVVLSMITMSVGCATSKQGLPNPNEPGYRTQKVANESLRNRNVRNDVRNGNTYLNRTDTNDNNLSRNVRVADDVARGVAGLKQVNTAAAIVMGRNAYVAVTLKHNTGDGKLTERIKKQIARRAKAVDPSLRNVYVSSNPNFVKQMNNYANDLRNGRPISGFIKNLGDMIRRTFPEAK</sequence>
<dbReference type="NCBIfam" id="TIGR02898">
    <property type="entry name" value="spore_YhcN_YlaJ"/>
    <property type="match status" value="1"/>
</dbReference>
<dbReference type="OrthoDB" id="1707228at2"/>
<name>A0A7W2AJL8_9BACL</name>
<dbReference type="Pfam" id="PF09580">
    <property type="entry name" value="Spore_YhcN_YlaJ"/>
    <property type="match status" value="1"/>
</dbReference>
<dbReference type="RefSeq" id="WP_033101704.1">
    <property type="nucleotide sequence ID" value="NZ_JACEIP010000024.1"/>
</dbReference>
<dbReference type="InterPro" id="IPR014247">
    <property type="entry name" value="Spore_lipoprot_YhcN/YlaJ"/>
</dbReference>
<dbReference type="InterPro" id="IPR019076">
    <property type="entry name" value="Spore_lipoprot_YhcN/YlaJ-like"/>
</dbReference>